<dbReference type="KEGG" id="rsn:RSPO_m00604"/>
<sequence length="83" mass="9718">MLLHYETEIEVQAAAMQLRRFGRQARRLLEQCVEEQELMRQQVSNATQVLSDAGFIFVRDSGDIWKPEISLKRSLRAKRLSKL</sequence>
<dbReference type="HOGENOM" id="CLU_178516_0_0_4"/>
<dbReference type="Proteomes" id="UP000007953">
    <property type="component" value="Plasmid megaplasmid"/>
</dbReference>
<proteinExistence type="predicted"/>
<evidence type="ECO:0000313" key="2">
    <source>
        <dbReference type="Proteomes" id="UP000007953"/>
    </source>
</evidence>
<evidence type="ECO:0000313" key="1">
    <source>
        <dbReference type="EMBL" id="AEG71242.1"/>
    </source>
</evidence>
<name>F6G7W3_RALS8</name>
<dbReference type="AlphaFoldDB" id="F6G7W3"/>
<reference evidence="1 2" key="1">
    <citation type="journal article" date="2011" name="J. Bacteriol.">
        <title>Complete genome sequence of the plant pathogen Ralstonia solanacearum strain Po82.</title>
        <authorList>
            <person name="Xu J."/>
            <person name="Zheng H.J."/>
            <person name="Liu L."/>
            <person name="Pan Z.C."/>
            <person name="Prior P."/>
            <person name="Tang B."/>
            <person name="Xu J.S."/>
            <person name="Zhang H."/>
            <person name="Tian Q."/>
            <person name="Zhang L.Q."/>
            <person name="Feng J."/>
        </authorList>
    </citation>
    <scope>NUCLEOTIDE SEQUENCE [LARGE SCALE GENOMIC DNA]</scope>
    <source>
        <strain evidence="2">Po82</strain>
    </source>
</reference>
<dbReference type="RefSeq" id="WP_014618878.1">
    <property type="nucleotide sequence ID" value="NC_017575.1"/>
</dbReference>
<keyword evidence="1" id="KW-0614">Plasmid</keyword>
<dbReference type="GeneID" id="61364307"/>
<geneLocation type="plasmid" evidence="2"/>
<organism evidence="1 2">
    <name type="scientific">Ralstonia solanacearum (strain Po82)</name>
    <dbReference type="NCBI Taxonomy" id="1031711"/>
    <lineage>
        <taxon>Bacteria</taxon>
        <taxon>Pseudomonadati</taxon>
        <taxon>Pseudomonadota</taxon>
        <taxon>Betaproteobacteria</taxon>
        <taxon>Burkholderiales</taxon>
        <taxon>Burkholderiaceae</taxon>
        <taxon>Ralstonia</taxon>
        <taxon>Ralstonia solanacearum species complex</taxon>
    </lineage>
</organism>
<protein>
    <submittedName>
        <fullName evidence="1">Uncharacterized protein</fullName>
    </submittedName>
</protein>
<accession>F6G7W3</accession>
<dbReference type="EMBL" id="CP002820">
    <property type="protein sequence ID" value="AEG71242.1"/>
    <property type="molecule type" value="Genomic_DNA"/>
</dbReference>
<gene>
    <name evidence="1" type="ordered locus">RSPO_m00604</name>
</gene>